<sequence length="158" mass="18424">MNLSDILNFQLLPKSNSVMELLSLNEKTKEQGLVLTPDDIKTLVVFRNKVLRDYARVELGIEVLQELIKVFSSSPYMEKDHYVDTLNELQEIFYYLRNETEDKVEDIKLIMKMNDYFNGSCAGSVELLRSKMEELAENFKKDMMCLDSLFEGDESAWD</sequence>
<gene>
    <name evidence="1" type="ORF">KCX74_10860</name>
</gene>
<comment type="caution">
    <text evidence="1">The sequence shown here is derived from an EMBL/GenBank/DDBJ whole genome shotgun (WGS) entry which is preliminary data.</text>
</comment>
<protein>
    <submittedName>
        <fullName evidence="1">Uncharacterized protein</fullName>
    </submittedName>
</protein>
<evidence type="ECO:0000313" key="1">
    <source>
        <dbReference type="EMBL" id="MBR7796538.1"/>
    </source>
</evidence>
<accession>A0A941E058</accession>
<dbReference type="AlphaFoldDB" id="A0A941E058"/>
<reference evidence="1" key="1">
    <citation type="submission" date="2021-04" db="EMBL/GenBank/DDBJ databases">
        <title>Isolation and polyphasic classification of algal microorganism.</title>
        <authorList>
            <person name="Wang S."/>
        </authorList>
    </citation>
    <scope>NUCLEOTIDE SEQUENCE</scope>
    <source>
        <strain evidence="1">720a</strain>
    </source>
</reference>
<dbReference type="Proteomes" id="UP000675284">
    <property type="component" value="Unassembled WGS sequence"/>
</dbReference>
<dbReference type="InterPro" id="IPR046286">
    <property type="entry name" value="DUF6323"/>
</dbReference>
<dbReference type="Pfam" id="PF19848">
    <property type="entry name" value="DUF6323"/>
    <property type="match status" value="1"/>
</dbReference>
<evidence type="ECO:0000313" key="2">
    <source>
        <dbReference type="Proteomes" id="UP000675284"/>
    </source>
</evidence>
<dbReference type="EMBL" id="JAGSOT010000029">
    <property type="protein sequence ID" value="MBR7796538.1"/>
    <property type="molecule type" value="Genomic_DNA"/>
</dbReference>
<keyword evidence="2" id="KW-1185">Reference proteome</keyword>
<dbReference type="RefSeq" id="WP_166530423.1">
    <property type="nucleotide sequence ID" value="NZ_BAAACY010000081.1"/>
</dbReference>
<proteinExistence type="predicted"/>
<name>A0A941E058_9BACI</name>
<organism evidence="1 2">
    <name type="scientific">Virgibacillus salarius</name>
    <dbReference type="NCBI Taxonomy" id="447199"/>
    <lineage>
        <taxon>Bacteria</taxon>
        <taxon>Bacillati</taxon>
        <taxon>Bacillota</taxon>
        <taxon>Bacilli</taxon>
        <taxon>Bacillales</taxon>
        <taxon>Bacillaceae</taxon>
        <taxon>Virgibacillus</taxon>
    </lineage>
</organism>